<name>A0AAV7DQJ9_ENGPU</name>
<gene>
    <name evidence="1" type="ORF">GDO81_002955</name>
</gene>
<sequence length="111" mass="12742">MSLHPTPKYPPGETQHLYEISNHSLSFITPPTEIYTGIHLISGDFSSRVHLCDVTYRAPPIDSVRSFHHTIVYRSERTEDLQSCHRDFNSCLKLGDLRKHGNHLSTILYPL</sequence>
<evidence type="ECO:0000313" key="1">
    <source>
        <dbReference type="EMBL" id="KAG8599235.1"/>
    </source>
</evidence>
<accession>A0AAV7DQJ9</accession>
<keyword evidence="2" id="KW-1185">Reference proteome</keyword>
<reference evidence="1" key="1">
    <citation type="thesis" date="2020" institute="ProQuest LLC" country="789 East Eisenhower Parkway, Ann Arbor, MI, USA">
        <title>Comparative Genomics and Chromosome Evolution.</title>
        <authorList>
            <person name="Mudd A.B."/>
        </authorList>
    </citation>
    <scope>NUCLEOTIDE SEQUENCE</scope>
    <source>
        <strain evidence="1">237g6f4</strain>
        <tissue evidence="1">Blood</tissue>
    </source>
</reference>
<proteinExistence type="predicted"/>
<dbReference type="AlphaFoldDB" id="A0AAV7DQJ9"/>
<dbReference type="EMBL" id="WNYA01000001">
    <property type="protein sequence ID" value="KAG8599235.1"/>
    <property type="molecule type" value="Genomic_DNA"/>
</dbReference>
<comment type="caution">
    <text evidence="1">The sequence shown here is derived from an EMBL/GenBank/DDBJ whole genome shotgun (WGS) entry which is preliminary data.</text>
</comment>
<protein>
    <submittedName>
        <fullName evidence="1">Uncharacterized protein</fullName>
    </submittedName>
</protein>
<organism evidence="1 2">
    <name type="scientific">Engystomops pustulosus</name>
    <name type="common">Tungara frog</name>
    <name type="synonym">Physalaemus pustulosus</name>
    <dbReference type="NCBI Taxonomy" id="76066"/>
    <lineage>
        <taxon>Eukaryota</taxon>
        <taxon>Metazoa</taxon>
        <taxon>Chordata</taxon>
        <taxon>Craniata</taxon>
        <taxon>Vertebrata</taxon>
        <taxon>Euteleostomi</taxon>
        <taxon>Amphibia</taxon>
        <taxon>Batrachia</taxon>
        <taxon>Anura</taxon>
        <taxon>Neobatrachia</taxon>
        <taxon>Hyloidea</taxon>
        <taxon>Leptodactylidae</taxon>
        <taxon>Leiuperinae</taxon>
        <taxon>Engystomops</taxon>
    </lineage>
</organism>
<dbReference type="Proteomes" id="UP000824782">
    <property type="component" value="Unassembled WGS sequence"/>
</dbReference>
<evidence type="ECO:0000313" key="2">
    <source>
        <dbReference type="Proteomes" id="UP000824782"/>
    </source>
</evidence>